<protein>
    <submittedName>
        <fullName evidence="1">Uncharacterized protein AlNc14C45G3688</fullName>
    </submittedName>
</protein>
<dbReference type="EMBL" id="FR824090">
    <property type="protein sequence ID" value="CCA18132.1"/>
    <property type="molecule type" value="Genomic_DNA"/>
</dbReference>
<evidence type="ECO:0000313" key="1">
    <source>
        <dbReference type="EMBL" id="CCA18132.1"/>
    </source>
</evidence>
<gene>
    <name evidence="1" type="primary">AlNc14C45G3688</name>
    <name evidence="1" type="ORF">ALNC14_042750</name>
</gene>
<organism evidence="1">
    <name type="scientific">Albugo laibachii Nc14</name>
    <dbReference type="NCBI Taxonomy" id="890382"/>
    <lineage>
        <taxon>Eukaryota</taxon>
        <taxon>Sar</taxon>
        <taxon>Stramenopiles</taxon>
        <taxon>Oomycota</taxon>
        <taxon>Peronosporomycetes</taxon>
        <taxon>Albuginales</taxon>
        <taxon>Albuginaceae</taxon>
        <taxon>Albugo</taxon>
    </lineage>
</organism>
<proteinExistence type="predicted"/>
<name>F0WAG1_9STRA</name>
<accession>F0WAG1</accession>
<dbReference type="AlphaFoldDB" id="F0WAG1"/>
<reference evidence="1" key="1">
    <citation type="journal article" date="2011" name="PLoS Biol.">
        <title>Gene gain and loss during evolution of obligate parasitism in the white rust pathogen of Arabidopsis thaliana.</title>
        <authorList>
            <person name="Kemen E."/>
            <person name="Gardiner A."/>
            <person name="Schultz-Larsen T."/>
            <person name="Kemen A.C."/>
            <person name="Balmuth A.L."/>
            <person name="Robert-Seilaniantz A."/>
            <person name="Bailey K."/>
            <person name="Holub E."/>
            <person name="Studholme D.J."/>
            <person name="Maclean D."/>
            <person name="Jones J.D."/>
        </authorList>
    </citation>
    <scope>NUCLEOTIDE SEQUENCE</scope>
</reference>
<dbReference type="HOGENOM" id="CLU_1581358_0_0_1"/>
<sequence length="169" mass="19465">MATLKEMHCHLCCSSYILKQLYVTYVTRYTRQRGSSTQSSMLTTSTLSIPMTTTLRRFSLLLKVFSPDGHINAAKTKLAQISRAHDTQWHSIPGFGTILGDHEKVAHRKHLANRAFSKFWKLCIRPRTVAADLRVRLYNMHILSILLYNCGTWALTEQELTQLASFHRR</sequence>
<reference evidence="1" key="2">
    <citation type="submission" date="2011-02" db="EMBL/GenBank/DDBJ databases">
        <authorList>
            <person name="MacLean D."/>
        </authorList>
    </citation>
    <scope>NUCLEOTIDE SEQUENCE</scope>
</reference>